<dbReference type="STRING" id="1149755.A0A2J6R6C2"/>
<feature type="compositionally biased region" description="Basic and acidic residues" evidence="4">
    <location>
        <begin position="61"/>
        <end position="75"/>
    </location>
</feature>
<dbReference type="InterPro" id="IPR011990">
    <property type="entry name" value="TPR-like_helical_dom_sf"/>
</dbReference>
<dbReference type="InterPro" id="IPR013633">
    <property type="entry name" value="NRDE-2"/>
</dbReference>
<feature type="compositionally biased region" description="Basic residues" evidence="4">
    <location>
        <begin position="50"/>
        <end position="60"/>
    </location>
</feature>
<evidence type="ECO:0000256" key="3">
    <source>
        <dbReference type="ARBA" id="ARBA00023242"/>
    </source>
</evidence>
<dbReference type="GO" id="GO:1902369">
    <property type="term" value="P:negative regulation of RNA catabolic process"/>
    <property type="evidence" value="ECO:0007669"/>
    <property type="project" value="TreeGrafter"/>
</dbReference>
<comment type="similarity">
    <text evidence="2">Belongs to the NRDE2 family.</text>
</comment>
<feature type="compositionally biased region" description="Basic and acidic residues" evidence="4">
    <location>
        <begin position="177"/>
        <end position="186"/>
    </location>
</feature>
<evidence type="ECO:0000256" key="4">
    <source>
        <dbReference type="SAM" id="MobiDB-lite"/>
    </source>
</evidence>
<dbReference type="Pfam" id="PF08424">
    <property type="entry name" value="NRDE-2"/>
    <property type="match status" value="1"/>
</dbReference>
<evidence type="ECO:0000256" key="2">
    <source>
        <dbReference type="ARBA" id="ARBA00009265"/>
    </source>
</evidence>
<keyword evidence="3" id="KW-0539">Nucleus</keyword>
<evidence type="ECO:0000256" key="1">
    <source>
        <dbReference type="ARBA" id="ARBA00004123"/>
    </source>
</evidence>
<dbReference type="OrthoDB" id="297219at2759"/>
<feature type="region of interest" description="Disordered" evidence="4">
    <location>
        <begin position="177"/>
        <end position="256"/>
    </location>
</feature>
<gene>
    <name evidence="5" type="ORF">L207DRAFT_497315</name>
</gene>
<dbReference type="GO" id="GO:0071013">
    <property type="term" value="C:catalytic step 2 spliceosome"/>
    <property type="evidence" value="ECO:0007669"/>
    <property type="project" value="TreeGrafter"/>
</dbReference>
<dbReference type="GO" id="GO:0031048">
    <property type="term" value="P:regulatory ncRNA-mediated heterochromatin formation"/>
    <property type="evidence" value="ECO:0007669"/>
    <property type="project" value="TreeGrafter"/>
</dbReference>
<dbReference type="EMBL" id="KZ613954">
    <property type="protein sequence ID" value="PMD34061.1"/>
    <property type="molecule type" value="Genomic_DNA"/>
</dbReference>
<feature type="region of interest" description="Disordered" evidence="4">
    <location>
        <begin position="1"/>
        <end position="93"/>
    </location>
</feature>
<organism evidence="5 6">
    <name type="scientific">Hyaloscypha variabilis (strain UAMH 11265 / GT02V1 / F)</name>
    <name type="common">Meliniomyces variabilis</name>
    <dbReference type="NCBI Taxonomy" id="1149755"/>
    <lineage>
        <taxon>Eukaryota</taxon>
        <taxon>Fungi</taxon>
        <taxon>Dikarya</taxon>
        <taxon>Ascomycota</taxon>
        <taxon>Pezizomycotina</taxon>
        <taxon>Leotiomycetes</taxon>
        <taxon>Helotiales</taxon>
        <taxon>Hyaloscyphaceae</taxon>
        <taxon>Hyaloscypha</taxon>
        <taxon>Hyaloscypha variabilis</taxon>
    </lineage>
</organism>
<proteinExistence type="inferred from homology"/>
<dbReference type="SUPFAM" id="SSF48452">
    <property type="entry name" value="TPR-like"/>
    <property type="match status" value="1"/>
</dbReference>
<name>A0A2J6R6C2_HYAVF</name>
<dbReference type="Proteomes" id="UP000235786">
    <property type="component" value="Unassembled WGS sequence"/>
</dbReference>
<protein>
    <submittedName>
        <fullName evidence="5">DUF1740-domain-containing protein</fullName>
    </submittedName>
</protein>
<dbReference type="PANTHER" id="PTHR13471:SF0">
    <property type="entry name" value="NUCLEAR EXOSOME REGULATOR NRDE2"/>
    <property type="match status" value="1"/>
</dbReference>
<keyword evidence="6" id="KW-1185">Reference proteome</keyword>
<evidence type="ECO:0000313" key="5">
    <source>
        <dbReference type="EMBL" id="PMD34061.1"/>
    </source>
</evidence>
<sequence length="1090" mass="125031">MSEPKTNIPKFASFRPKATTPAVPEEAKAERSSKRQHNHRSHTGNDATHDRHHKKSHHERCRSESTERISLHEASLEASQFQPKSESQGVFEVDRKGDEKNLVYGSIHRYSVPPFHRFGAGRVLGAPKDTKIDRDYGDEKGIVLSNWRGLRSGFREKYVFSKAERERPRLLRIRPQVEAEEPKGSDADFVFLQHPGGKKRKRSEQSAADSSGSDHDERDYRSIYGRVNSKDQPPGDGIEYATESSSSGSEAGRTMKVDASIRQKNITLSRKVEEAPHEVEAWIALIEHQDALIRSQNDRHRVTNAEIRSAADIKIHMYEKALGNARSLEDRERLLIGLMKEGEKIWEVKDQSERWEQISKENIDSLLLWTSYLNFKQTTFSTFRHEDIKEVFTKRIKSLSEAALVPGTTSTASLYHQQIYLLLRFTLYLRESGYSELAVSIWQGLLEINCFSPNSILSQAEAMKKFGAFWESEVPRIGEESALGWRHFVENGDASEAPDVLVNGEEDTIKNKSLFKTWAVAERLRMRGSRTPARTMDDVAEDDPFRVILFSDIEEFLIQLPFQSQDLRHLLLEGLLLFCRLPAVCETENAKKWSGDVFVNGYLLEDDMSWIREEYFSTTQGESVDYDLMDLLNVPVPNVTISPEELLGSNFSSGKQRWKDKYAGEDNGPISYRWIRNTLKQLTDVYSTEHIAEYYLAFEFLNEPATIKKVSKSVLKRNPTKLRLYNLYALIEWSRGNKDVARGVFSAALNLRGSLSEVDWNKDSIVLWRSWIWASLKERDNNAALQHLLSIADGTPNGDVSVTPAALLRARQYLVSNRDYLISSGSLRSAVVHAECLVLLEYLAGSSGKETKSTGQGDISLALDTCTSFSQTLVSRDLTHCTSHEVFLQFAARLLFHNARIGPFRPALIREHLTRFLNLFPQNTMFLSLYTWNEARLRVDNRVRTILLNTVLITENDTLTSRLFAIQYEIRHGTIHSARSAFEHALSSPATKYSAGLWRFYIIYCNETPQFHAQAKDVWYRAIRACPWAKELYLIGFEKMSDMLPFSELKSIWRIMGEKELRVHVDLEERFEDMAELESTTREQRRLEHR</sequence>
<feature type="compositionally biased region" description="Low complexity" evidence="4">
    <location>
        <begin position="241"/>
        <end position="252"/>
    </location>
</feature>
<dbReference type="Gene3D" id="1.25.40.10">
    <property type="entry name" value="Tetratricopeptide repeat domain"/>
    <property type="match status" value="1"/>
</dbReference>
<feature type="compositionally biased region" description="Polar residues" evidence="4">
    <location>
        <begin position="77"/>
        <end position="88"/>
    </location>
</feature>
<accession>A0A2J6R6C2</accession>
<feature type="compositionally biased region" description="Basic and acidic residues" evidence="4">
    <location>
        <begin position="212"/>
        <end position="221"/>
    </location>
</feature>
<dbReference type="PANTHER" id="PTHR13471">
    <property type="entry name" value="TETRATRICOPEPTIDE-LIKE HELICAL"/>
    <property type="match status" value="1"/>
</dbReference>
<dbReference type="AlphaFoldDB" id="A0A2J6R6C2"/>
<evidence type="ECO:0000313" key="6">
    <source>
        <dbReference type="Proteomes" id="UP000235786"/>
    </source>
</evidence>
<comment type="subcellular location">
    <subcellularLocation>
        <location evidence="1">Nucleus</location>
    </subcellularLocation>
</comment>
<reference evidence="5 6" key="1">
    <citation type="submission" date="2016-04" db="EMBL/GenBank/DDBJ databases">
        <title>A degradative enzymes factory behind the ericoid mycorrhizal symbiosis.</title>
        <authorList>
            <consortium name="DOE Joint Genome Institute"/>
            <person name="Martino E."/>
            <person name="Morin E."/>
            <person name="Grelet G."/>
            <person name="Kuo A."/>
            <person name="Kohler A."/>
            <person name="Daghino S."/>
            <person name="Barry K."/>
            <person name="Choi C."/>
            <person name="Cichocki N."/>
            <person name="Clum A."/>
            <person name="Copeland A."/>
            <person name="Hainaut M."/>
            <person name="Haridas S."/>
            <person name="Labutti K."/>
            <person name="Lindquist E."/>
            <person name="Lipzen A."/>
            <person name="Khouja H.-R."/>
            <person name="Murat C."/>
            <person name="Ohm R."/>
            <person name="Olson A."/>
            <person name="Spatafora J."/>
            <person name="Veneault-Fourrey C."/>
            <person name="Henrissat B."/>
            <person name="Grigoriev I."/>
            <person name="Martin F."/>
            <person name="Perotto S."/>
        </authorList>
    </citation>
    <scope>NUCLEOTIDE SEQUENCE [LARGE SCALE GENOMIC DNA]</scope>
    <source>
        <strain evidence="5 6">F</strain>
    </source>
</reference>